<feature type="compositionally biased region" description="Basic and acidic residues" evidence="1">
    <location>
        <begin position="259"/>
        <end position="272"/>
    </location>
</feature>
<name>A0A812PNE8_SYMPI</name>
<dbReference type="OrthoDB" id="428929at2759"/>
<feature type="compositionally biased region" description="Acidic residues" evidence="1">
    <location>
        <begin position="273"/>
        <end position="283"/>
    </location>
</feature>
<feature type="compositionally biased region" description="Low complexity" evidence="1">
    <location>
        <begin position="1272"/>
        <end position="1292"/>
    </location>
</feature>
<feature type="region of interest" description="Disordered" evidence="1">
    <location>
        <begin position="641"/>
        <end position="733"/>
    </location>
</feature>
<gene>
    <name evidence="2" type="primary">GIP</name>
    <name evidence="2" type="ORF">SPIL2461_LOCUS8765</name>
</gene>
<protein>
    <submittedName>
        <fullName evidence="2">GIP protein</fullName>
    </submittedName>
</protein>
<feature type="region of interest" description="Disordered" evidence="1">
    <location>
        <begin position="1038"/>
        <end position="1224"/>
    </location>
</feature>
<comment type="caution">
    <text evidence="2">The sequence shown here is derived from an EMBL/GenBank/DDBJ whole genome shotgun (WGS) entry which is preliminary data.</text>
</comment>
<feature type="region of interest" description="Disordered" evidence="1">
    <location>
        <begin position="258"/>
        <end position="283"/>
    </location>
</feature>
<feature type="compositionally biased region" description="Basic and acidic residues" evidence="1">
    <location>
        <begin position="1310"/>
        <end position="1321"/>
    </location>
</feature>
<keyword evidence="3" id="KW-1185">Reference proteome</keyword>
<evidence type="ECO:0000256" key="1">
    <source>
        <dbReference type="SAM" id="MobiDB-lite"/>
    </source>
</evidence>
<feature type="non-terminal residue" evidence="2">
    <location>
        <position position="1"/>
    </location>
</feature>
<feature type="compositionally biased region" description="Low complexity" evidence="1">
    <location>
        <begin position="1132"/>
        <end position="1151"/>
    </location>
</feature>
<proteinExistence type="predicted"/>
<sequence>MASGSLAYRPTQDRDTGLTKFGFLVYAGTVRDFHEWEFRALTRWNQTEKDDKKALASKFLDSLRGEAYIIAEDLGSEVLYSENNIPAIVEAVRKILFPLLEQESKELYRLGTQVGGLLARQPGEPMMSYFARRKRWWRKLQQLDKNVAINEAVLTDLILDNSGLNRQERLMVLTAMGTSTKVEDAEKALIKMHSRIHATERRTGSKGGTGGGKGKGSFVKKFGKGKGSSKGTSFSYLSAVEEIFDSYDEDGTALAANEETDHGDDWVYHGEGGDDTQDGDDGEDADLVAWTADSSLRDVELDVFTAFLGTDGFDESDRDGIAFLSEAVQSETVAFMAIRFRDQAVQTDDPSGSPSLSETETIMEHEKALYMALGHEDDLNPEAYMGFFEPGEMDPSDEELEEDSGSVGASSVWEAVGGDYPDGGDQEFHFGMHKGQTFIEVLRSHPDYFHWGLGQKEPSPQLSAYLIWVFRHYEADSLEKARASITLVKKSKSKLSHMRSNAHVMKTTCMVCGHKTSTPRPKPEPTQRHEVCLHKRTDNRNSARSVHRVYCLDCCANIEEIPQKLWKQQQGLADQVKQSPLRQQDLTRRQLEECNFTKFEAAEVVKRFFKHMDKFLVKVDNVTSTEMSSFLEDAMDIVKERSSQPTPDFDPAARSSSAPVSPERVRRVASNPTTPQRPTAAVSQTSTPVLPRASSGKGSGSGTPARKPFAGMALSDDSAEGVNSDSDHSDGTVKTAAAIPEPALRLVDPLADNENVWVMLDEGCNQTCRRRVEAPLQRRFGAVGKAPLLGEIRSVELDSPDILCLLSLQDQVQLGLTKDLRRGRAKLSGYSGSVELARHVKTGLLLMNISQFPAKASSRHKHFMIKNEEHEAVNKKYLERKASIPVGDDDHSAYMLGESVRDKGQKKKVSIYTLGLERLELRHRSKKVYQGVNKLIGTMRRGKSYDFTLDNPEHEDTLLKSLRENYDVLNGVSDRQILFLDCREMGDPGKDPTLRDHTRMNEANVKHMITAERTDATAPTGSTSAECLETVTKTWLEHVPKDKDKEAKKAEATSSEPTGSHSAQASMEPAKVTAEVTPKGAPSPPPQTAPCTTSKAKPEEPPKQVAEAKASEVKKEFLRPTPKVKAQDTFPAPAKAGAKAKTGAADAVSAAPSSMDTTSGTSAAVDVKDNEMEKKKDDPAKRTSSDDKDDSTVKAPAASDPKKGTRALDPGDKPPRPAALHGVSPLMAKYSDNLVTLACAERGRSTTGARTWRSRTLDQAIMQIDEEGGAAGTAASATETRGASGSASGSGAETRDRARSANRVTSTAFERGKGKGDDKGASKGGKRGKQTHTVSDPASLTHAVTRRDLLAFDKGGQLVGQVPRRAAAIPQVRDGQHGWEFVEVDVRAEQWTYFGNRPADNPKRMLVFMVPPRGGSAYYVGGELPNLYASTLRVMTAGQGKSYEDSAKNLDKHDEMLLKALNVPGAGMATTKDLNTIASSDFQPGSLEGTGASVTVRHPGYKMDLIEDDGWRRQISKEIAREKMDLLLLVYSLADSTSLTGRGDLGIGTYSQAIGEVMTHWADSEHDIHYTPVSIADLLDTLPLAGFPKEESERRREWAKIPRLPQGVGHILDEEELGQLGVLSGLQDASTVGEDVRLDNPNARPERKRAPTHR</sequence>
<feature type="compositionally biased region" description="Polar residues" evidence="1">
    <location>
        <begin position="1053"/>
        <end position="1065"/>
    </location>
</feature>
<feature type="compositionally biased region" description="Polar residues" evidence="1">
    <location>
        <begin position="671"/>
        <end position="688"/>
    </location>
</feature>
<organism evidence="2 3">
    <name type="scientific">Symbiodinium pilosum</name>
    <name type="common">Dinoflagellate</name>
    <dbReference type="NCBI Taxonomy" id="2952"/>
    <lineage>
        <taxon>Eukaryota</taxon>
        <taxon>Sar</taxon>
        <taxon>Alveolata</taxon>
        <taxon>Dinophyceae</taxon>
        <taxon>Suessiales</taxon>
        <taxon>Symbiodiniaceae</taxon>
        <taxon>Symbiodinium</taxon>
    </lineage>
</organism>
<feature type="region of interest" description="Disordered" evidence="1">
    <location>
        <begin position="1631"/>
        <end position="1654"/>
    </location>
</feature>
<accession>A0A812PNE8</accession>
<evidence type="ECO:0000313" key="2">
    <source>
        <dbReference type="EMBL" id="CAE7364447.1"/>
    </source>
</evidence>
<feature type="compositionally biased region" description="Basic and acidic residues" evidence="1">
    <location>
        <begin position="1109"/>
        <end position="1118"/>
    </location>
</feature>
<feature type="compositionally biased region" description="Basic and acidic residues" evidence="1">
    <location>
        <begin position="1038"/>
        <end position="1051"/>
    </location>
</feature>
<feature type="compositionally biased region" description="Basic and acidic residues" evidence="1">
    <location>
        <begin position="1166"/>
        <end position="1192"/>
    </location>
</feature>
<dbReference type="EMBL" id="CAJNIZ010014645">
    <property type="protein sequence ID" value="CAE7364447.1"/>
    <property type="molecule type" value="Genomic_DNA"/>
</dbReference>
<evidence type="ECO:0000313" key="3">
    <source>
        <dbReference type="Proteomes" id="UP000649617"/>
    </source>
</evidence>
<dbReference type="Proteomes" id="UP000649617">
    <property type="component" value="Unassembled WGS sequence"/>
</dbReference>
<feature type="region of interest" description="Disordered" evidence="1">
    <location>
        <begin position="1268"/>
        <end position="1340"/>
    </location>
</feature>
<feature type="compositionally biased region" description="Low complexity" evidence="1">
    <location>
        <begin position="652"/>
        <end position="662"/>
    </location>
</feature>
<feature type="compositionally biased region" description="Basic and acidic residues" evidence="1">
    <location>
        <begin position="1634"/>
        <end position="1654"/>
    </location>
</feature>
<feature type="compositionally biased region" description="Polar residues" evidence="1">
    <location>
        <begin position="1152"/>
        <end position="1162"/>
    </location>
</feature>
<reference evidence="2" key="1">
    <citation type="submission" date="2021-02" db="EMBL/GenBank/DDBJ databases">
        <authorList>
            <person name="Dougan E. K."/>
            <person name="Rhodes N."/>
            <person name="Thang M."/>
            <person name="Chan C."/>
        </authorList>
    </citation>
    <scope>NUCLEOTIDE SEQUENCE</scope>
</reference>